<dbReference type="InterPro" id="IPR000223">
    <property type="entry name" value="Pept_S26A_signal_pept_1"/>
</dbReference>
<dbReference type="Proteomes" id="UP000059574">
    <property type="component" value="Chromosome"/>
</dbReference>
<dbReference type="EC" id="3.4.21.89" evidence="4 7"/>
<accession>A0A0S2M2X8</accession>
<dbReference type="PANTHER" id="PTHR43390">
    <property type="entry name" value="SIGNAL PEPTIDASE I"/>
    <property type="match status" value="1"/>
</dbReference>
<dbReference type="CDD" id="cd06530">
    <property type="entry name" value="S26_SPase_I"/>
    <property type="match status" value="1"/>
</dbReference>
<reference evidence="10" key="1">
    <citation type="submission" date="2015-11" db="EMBL/GenBank/DDBJ databases">
        <authorList>
            <person name="Kumar R."/>
            <person name="Singh D."/>
            <person name="Swarnkar M.K."/>
            <person name="Singh A.K."/>
            <person name="Kumar S."/>
        </authorList>
    </citation>
    <scope>NUCLEOTIDE SEQUENCE [LARGE SCALE GENOMIC DNA]</scope>
    <source>
        <strain evidence="10">ERGS4:06</strain>
    </source>
</reference>
<name>A0A0S2M2X8_9MICC</name>
<comment type="subcellular location">
    <subcellularLocation>
        <location evidence="2">Cell membrane</location>
        <topology evidence="2">Single-pass type II membrane protein</topology>
    </subcellularLocation>
    <subcellularLocation>
        <location evidence="7">Membrane</location>
        <topology evidence="7">Single-pass type II membrane protein</topology>
    </subcellularLocation>
</comment>
<evidence type="ECO:0000256" key="4">
    <source>
        <dbReference type="ARBA" id="ARBA00013208"/>
    </source>
</evidence>
<evidence type="ECO:0000256" key="1">
    <source>
        <dbReference type="ARBA" id="ARBA00000677"/>
    </source>
</evidence>
<dbReference type="GO" id="GO:0004252">
    <property type="term" value="F:serine-type endopeptidase activity"/>
    <property type="evidence" value="ECO:0007669"/>
    <property type="project" value="InterPro"/>
</dbReference>
<comment type="catalytic activity">
    <reaction evidence="1 7">
        <text>Cleavage of hydrophobic, N-terminal signal or leader sequences from secreted and periplasmic proteins.</text>
        <dbReference type="EC" id="3.4.21.89"/>
    </reaction>
</comment>
<evidence type="ECO:0000256" key="6">
    <source>
        <dbReference type="PIRSR" id="PIRSR600223-1"/>
    </source>
</evidence>
<dbReference type="Gene3D" id="2.10.109.10">
    <property type="entry name" value="Umud Fragment, subunit A"/>
    <property type="match status" value="1"/>
</dbReference>
<dbReference type="AlphaFoldDB" id="A0A0S2M2X8"/>
<dbReference type="GO" id="GO:0009003">
    <property type="term" value="F:signal peptidase activity"/>
    <property type="evidence" value="ECO:0007669"/>
    <property type="project" value="UniProtKB-EC"/>
</dbReference>
<feature type="active site" evidence="6">
    <location>
        <position position="93"/>
    </location>
</feature>
<sequence>MCSNKALFVRVVSVLATSFAGPSTIHHIKGTVSSMAEPVQGAPGARRPEMTGKWRAFRRSTYGSLLLNVLAAVVVIVLVQTLFVKVYSVPSGSMQGTLYSGDRMLVNRTAYAGGVPPRGDVVVFSADEAWLDGAPTTGSPAKEMLRYFGDVSSIGPSHEKFLVKRVIGIPGDTVDCCSAAGTLSVNGVAQKEPYIQGDLLFDGVASNCASTPKSRRCFGPVTVPEGMLLVLGDNRGNSKDSVFACRGVPANDDCVKFVPVENVIGHAFMKILPWNRIGKIS</sequence>
<feature type="domain" description="Peptidase S26" evidence="8">
    <location>
        <begin position="66"/>
        <end position="270"/>
    </location>
</feature>
<organism evidence="9 10">
    <name type="scientific">Arthrobacter alpinus</name>
    <dbReference type="NCBI Taxonomy" id="656366"/>
    <lineage>
        <taxon>Bacteria</taxon>
        <taxon>Bacillati</taxon>
        <taxon>Actinomycetota</taxon>
        <taxon>Actinomycetes</taxon>
        <taxon>Micrococcales</taxon>
        <taxon>Micrococcaceae</taxon>
        <taxon>Arthrobacter</taxon>
    </lineage>
</organism>
<dbReference type="PRINTS" id="PR00727">
    <property type="entry name" value="LEADERPTASE"/>
</dbReference>
<dbReference type="GO" id="GO:0006465">
    <property type="term" value="P:signal peptide processing"/>
    <property type="evidence" value="ECO:0007669"/>
    <property type="project" value="InterPro"/>
</dbReference>
<reference evidence="9 10" key="2">
    <citation type="journal article" date="2016" name="J. Biotechnol.">
        <title>Complete genome sequence of Arthrobacter alpinus ERGS4:06, a yellow pigmented bacterium tolerant to cold and radiations isolated from Sikkim Himalaya.</title>
        <authorList>
            <person name="Kumar R."/>
            <person name="Singh D."/>
            <person name="Swarnkar M.K."/>
            <person name="Singh A.K."/>
            <person name="Kumar S."/>
        </authorList>
    </citation>
    <scope>NUCLEOTIDE SEQUENCE [LARGE SCALE GENOMIC DNA]</scope>
    <source>
        <strain evidence="9 10">ERGS4:06</strain>
    </source>
</reference>
<dbReference type="OrthoDB" id="9815782at2"/>
<dbReference type="NCBIfam" id="TIGR02227">
    <property type="entry name" value="sigpep_I_bact"/>
    <property type="match status" value="1"/>
</dbReference>
<comment type="similarity">
    <text evidence="3 7">Belongs to the peptidase S26 family.</text>
</comment>
<keyword evidence="5 7" id="KW-0378">Hydrolase</keyword>
<evidence type="ECO:0000256" key="2">
    <source>
        <dbReference type="ARBA" id="ARBA00004401"/>
    </source>
</evidence>
<dbReference type="InterPro" id="IPR019758">
    <property type="entry name" value="Pept_S26A_signal_pept_1_CS"/>
</dbReference>
<keyword evidence="7" id="KW-0812">Transmembrane</keyword>
<dbReference type="InterPro" id="IPR019533">
    <property type="entry name" value="Peptidase_S26"/>
</dbReference>
<dbReference type="GO" id="GO:0005886">
    <property type="term" value="C:plasma membrane"/>
    <property type="evidence" value="ECO:0007669"/>
    <property type="project" value="UniProtKB-SubCell"/>
</dbReference>
<dbReference type="SUPFAM" id="SSF51306">
    <property type="entry name" value="LexA/Signal peptidase"/>
    <property type="match status" value="1"/>
</dbReference>
<proteinExistence type="inferred from homology"/>
<evidence type="ECO:0000313" key="10">
    <source>
        <dbReference type="Proteomes" id="UP000059574"/>
    </source>
</evidence>
<keyword evidence="7" id="KW-1133">Transmembrane helix</keyword>
<feature type="active site" evidence="6">
    <location>
        <position position="164"/>
    </location>
</feature>
<gene>
    <name evidence="9" type="ORF">AS189_16685</name>
</gene>
<evidence type="ECO:0000259" key="8">
    <source>
        <dbReference type="Pfam" id="PF10502"/>
    </source>
</evidence>
<dbReference type="EMBL" id="CP013200">
    <property type="protein sequence ID" value="ALO67819.1"/>
    <property type="molecule type" value="Genomic_DNA"/>
</dbReference>
<evidence type="ECO:0000256" key="3">
    <source>
        <dbReference type="ARBA" id="ARBA00009370"/>
    </source>
</evidence>
<keyword evidence="7" id="KW-0472">Membrane</keyword>
<dbReference type="InterPro" id="IPR036286">
    <property type="entry name" value="LexA/Signal_pep-like_sf"/>
</dbReference>
<dbReference type="PROSITE" id="PS00761">
    <property type="entry name" value="SPASE_I_3"/>
    <property type="match status" value="1"/>
</dbReference>
<keyword evidence="7" id="KW-0645">Protease</keyword>
<evidence type="ECO:0000313" key="9">
    <source>
        <dbReference type="EMBL" id="ALO67819.1"/>
    </source>
</evidence>
<dbReference type="Pfam" id="PF10502">
    <property type="entry name" value="Peptidase_S26"/>
    <property type="match status" value="1"/>
</dbReference>
<protein>
    <recommendedName>
        <fullName evidence="4 7">Signal peptidase I</fullName>
        <ecNumber evidence="4 7">3.4.21.89</ecNumber>
    </recommendedName>
</protein>
<dbReference type="PANTHER" id="PTHR43390:SF1">
    <property type="entry name" value="CHLOROPLAST PROCESSING PEPTIDASE"/>
    <property type="match status" value="1"/>
</dbReference>
<evidence type="ECO:0000256" key="5">
    <source>
        <dbReference type="ARBA" id="ARBA00022801"/>
    </source>
</evidence>
<feature type="transmembrane region" description="Helical" evidence="7">
    <location>
        <begin position="65"/>
        <end position="84"/>
    </location>
</feature>
<evidence type="ECO:0000256" key="7">
    <source>
        <dbReference type="RuleBase" id="RU362042"/>
    </source>
</evidence>